<name>A0A974A3B3_9BRAD</name>
<proteinExistence type="predicted"/>
<comment type="caution">
    <text evidence="1">The sequence shown here is derived from an EMBL/GenBank/DDBJ whole genome shotgun (WGS) entry which is preliminary data.</text>
</comment>
<dbReference type="EMBL" id="JAAOLE020000001">
    <property type="protein sequence ID" value="NVI48236.1"/>
    <property type="molecule type" value="Genomic_DNA"/>
</dbReference>
<protein>
    <submittedName>
        <fullName evidence="1">Uncharacterized protein</fullName>
    </submittedName>
</protein>
<sequence length="336" mass="37923">MFEDLIKTLKGLDGTKISVPVSSEGDVDGYWDRQCPATECEFLFKVHENDWRDIVRDEAVWCPFCGREAASDSWWTHEQIEKAKEAAFAEVKHRVNSAMVRDAKRFNRKQPRRSFISMSLQVDAKPKEIVLPAAATDPMQLKIKCPQYSCRYAVIGSAYFCPACGHNAADLVFTQSLGTIRATLDNLSAIAASLPDRDSAENTLRMLTEDSLQRLVTAFQRFAEALYDKKPGQPKLRRNVFQNLEEGSRHWQSTFGNGYDVYLSPEELAKLNRGFQQRHLLAHREGLVDADYVAKTRDTNYREGQRLVIREAAVRECLALVEKLGAGLTSDVATAP</sequence>
<reference evidence="1" key="1">
    <citation type="submission" date="2020-06" db="EMBL/GenBank/DDBJ databases">
        <title>Whole Genome Sequence of Bradyrhizobium sp. Strain 1S1.</title>
        <authorList>
            <person name="Bromfield E.S.P."/>
            <person name="Cloutier S."/>
        </authorList>
    </citation>
    <scope>NUCLEOTIDE SEQUENCE [LARGE SCALE GENOMIC DNA]</scope>
    <source>
        <strain evidence="1">1S1</strain>
    </source>
</reference>
<dbReference type="AlphaFoldDB" id="A0A974A3B3"/>
<organism evidence="1">
    <name type="scientific">Bradyrhizobium septentrionale</name>
    <dbReference type="NCBI Taxonomy" id="1404411"/>
    <lineage>
        <taxon>Bacteria</taxon>
        <taxon>Pseudomonadati</taxon>
        <taxon>Pseudomonadota</taxon>
        <taxon>Alphaproteobacteria</taxon>
        <taxon>Hyphomicrobiales</taxon>
        <taxon>Nitrobacteraceae</taxon>
        <taxon>Bradyrhizobium</taxon>
    </lineage>
</organism>
<evidence type="ECO:0000313" key="1">
    <source>
        <dbReference type="EMBL" id="NVI48236.1"/>
    </source>
</evidence>
<gene>
    <name evidence="1" type="ORF">HAP48_036140</name>
</gene>
<dbReference type="RefSeq" id="WP_029084990.1">
    <property type="nucleotide sequence ID" value="NZ_CP088285.1"/>
</dbReference>
<accession>A0A974A3B3</accession>